<dbReference type="InterPro" id="IPR009097">
    <property type="entry name" value="Cyclic_Pdiesterase"/>
</dbReference>
<dbReference type="Pfam" id="PF13563">
    <property type="entry name" value="2_5_RNA_ligase2"/>
    <property type="match status" value="1"/>
</dbReference>
<reference evidence="1 2" key="1">
    <citation type="submission" date="2024-07" db="EMBL/GenBank/DDBJ databases">
        <title>Luteimonas salilacus sp. nov., isolated from the shore soil of Salt Lake in Tibet of China.</title>
        <authorList>
            <person name="Zhang X."/>
            <person name="Li A."/>
        </authorList>
    </citation>
    <scope>NUCLEOTIDE SEQUENCE [LARGE SCALE GENOMIC DNA]</scope>
    <source>
        <strain evidence="1 2">B3-2-R+30</strain>
    </source>
</reference>
<dbReference type="EMBL" id="JBFWIC010000002">
    <property type="protein sequence ID" value="MEZ0473461.1"/>
    <property type="molecule type" value="Genomic_DNA"/>
</dbReference>
<sequence>MSVFVAWMPDEDALDALAALCASIAGRLPPAGRLKWRNRRQLHVTLRFLHGGLPPDPGPLYAMLADIASRTRRIEVVFDRIEIWPRVLVARPAPDPALERLFAGIEAVARACGEAPERGAAAPHVTLAYPEQRTATLPASLDTGPGSLPPLPFATCLGRIAVAHTVPGGYDTPHWWPLQEAAPPDDPLA</sequence>
<dbReference type="Proteomes" id="UP001566331">
    <property type="component" value="Unassembled WGS sequence"/>
</dbReference>
<dbReference type="SUPFAM" id="SSF55144">
    <property type="entry name" value="LigT-like"/>
    <property type="match status" value="1"/>
</dbReference>
<dbReference type="Gene3D" id="3.90.1140.10">
    <property type="entry name" value="Cyclic phosphodiesterase"/>
    <property type="match status" value="1"/>
</dbReference>
<name>A0ABV4HL54_9GAMM</name>
<keyword evidence="2" id="KW-1185">Reference proteome</keyword>
<proteinExistence type="predicted"/>
<evidence type="ECO:0000313" key="2">
    <source>
        <dbReference type="Proteomes" id="UP001566331"/>
    </source>
</evidence>
<evidence type="ECO:0000313" key="1">
    <source>
        <dbReference type="EMBL" id="MEZ0473461.1"/>
    </source>
</evidence>
<gene>
    <name evidence="1" type="ORF">AB6713_02380</name>
</gene>
<protein>
    <submittedName>
        <fullName evidence="1">2'-5' RNA ligase family protein</fullName>
    </submittedName>
</protein>
<organism evidence="1 2">
    <name type="scientific">Luteimonas salinilitoris</name>
    <dbReference type="NCBI Taxonomy" id="3237697"/>
    <lineage>
        <taxon>Bacteria</taxon>
        <taxon>Pseudomonadati</taxon>
        <taxon>Pseudomonadota</taxon>
        <taxon>Gammaproteobacteria</taxon>
        <taxon>Lysobacterales</taxon>
        <taxon>Lysobacteraceae</taxon>
        <taxon>Luteimonas</taxon>
    </lineage>
</organism>
<comment type="caution">
    <text evidence="1">The sequence shown here is derived from an EMBL/GenBank/DDBJ whole genome shotgun (WGS) entry which is preliminary data.</text>
</comment>
<dbReference type="RefSeq" id="WP_370562211.1">
    <property type="nucleotide sequence ID" value="NZ_JBFWIB010000001.1"/>
</dbReference>
<accession>A0ABV4HL54</accession>
<keyword evidence="1" id="KW-0436">Ligase</keyword>
<dbReference type="GO" id="GO:0016874">
    <property type="term" value="F:ligase activity"/>
    <property type="evidence" value="ECO:0007669"/>
    <property type="project" value="UniProtKB-KW"/>
</dbReference>